<feature type="transmembrane region" description="Helical" evidence="6">
    <location>
        <begin position="182"/>
        <end position="203"/>
    </location>
</feature>
<dbReference type="RefSeq" id="WP_143733161.1">
    <property type="nucleotide sequence ID" value="NZ_RYFG02000016.1"/>
</dbReference>
<dbReference type="InterPro" id="IPR029787">
    <property type="entry name" value="Nucleotide_cyclase"/>
</dbReference>
<dbReference type="PANTHER" id="PTHR46663:SF3">
    <property type="entry name" value="SLL0267 PROTEIN"/>
    <property type="match status" value="1"/>
</dbReference>
<reference evidence="10 11" key="1">
    <citation type="journal article" date="2019" name="Antonie Van Leeuwenhoek">
        <title>Description of 'Ca. Methylobacter oryzae' KRF1, a novel species from the environmentally important Methylobacter clade 2.</title>
        <authorList>
            <person name="Khatri K."/>
            <person name="Mohite J.A."/>
            <person name="Pandit P.S."/>
            <person name="Bahulikar R."/>
            <person name="Rahalkar M.C."/>
        </authorList>
    </citation>
    <scope>NUCLEOTIDE SEQUENCE [LARGE SCALE GENOMIC DNA]</scope>
    <source>
        <strain evidence="10 11">KRF1</strain>
    </source>
</reference>
<gene>
    <name evidence="10" type="ORF">EKO24_003125</name>
</gene>
<dbReference type="PROSITE" id="PS51257">
    <property type="entry name" value="PROKAR_LIPOPROTEIN"/>
    <property type="match status" value="1"/>
</dbReference>
<feature type="domain" description="PAS" evidence="7">
    <location>
        <begin position="435"/>
        <end position="466"/>
    </location>
</feature>
<dbReference type="PROSITE" id="PS50113">
    <property type="entry name" value="PAC"/>
    <property type="match status" value="2"/>
</dbReference>
<dbReference type="InterPro" id="IPR000014">
    <property type="entry name" value="PAS"/>
</dbReference>
<evidence type="ECO:0000256" key="5">
    <source>
        <dbReference type="ARBA" id="ARBA00023136"/>
    </source>
</evidence>
<keyword evidence="11" id="KW-1185">Reference proteome</keyword>
<feature type="non-terminal residue" evidence="10">
    <location>
        <position position="723"/>
    </location>
</feature>
<dbReference type="NCBIfam" id="TIGR00229">
    <property type="entry name" value="sensory_box"/>
    <property type="match status" value="2"/>
</dbReference>
<evidence type="ECO:0000256" key="4">
    <source>
        <dbReference type="ARBA" id="ARBA00022989"/>
    </source>
</evidence>
<keyword evidence="4 6" id="KW-1133">Transmembrane helix</keyword>
<keyword evidence="5 6" id="KW-0472">Membrane</keyword>
<dbReference type="InterPro" id="IPR007895">
    <property type="entry name" value="MASE1"/>
</dbReference>
<evidence type="ECO:0000256" key="1">
    <source>
        <dbReference type="ARBA" id="ARBA00004651"/>
    </source>
</evidence>
<feature type="transmembrane region" description="Helical" evidence="6">
    <location>
        <begin position="115"/>
        <end position="138"/>
    </location>
</feature>
<feature type="domain" description="PAC" evidence="8">
    <location>
        <begin position="375"/>
        <end position="425"/>
    </location>
</feature>
<evidence type="ECO:0000313" key="10">
    <source>
        <dbReference type="EMBL" id="TRX01958.1"/>
    </source>
</evidence>
<dbReference type="CDD" id="cd00130">
    <property type="entry name" value="PAS"/>
    <property type="match status" value="2"/>
</dbReference>
<evidence type="ECO:0000256" key="3">
    <source>
        <dbReference type="ARBA" id="ARBA00022692"/>
    </source>
</evidence>
<feature type="transmembrane region" description="Helical" evidence="6">
    <location>
        <begin position="32"/>
        <end position="50"/>
    </location>
</feature>
<evidence type="ECO:0000256" key="6">
    <source>
        <dbReference type="SAM" id="Phobius"/>
    </source>
</evidence>
<feature type="transmembrane region" description="Helical" evidence="6">
    <location>
        <begin position="7"/>
        <end position="26"/>
    </location>
</feature>
<dbReference type="CDD" id="cd01949">
    <property type="entry name" value="GGDEF"/>
    <property type="match status" value="1"/>
</dbReference>
<evidence type="ECO:0000313" key="11">
    <source>
        <dbReference type="Proteomes" id="UP000733744"/>
    </source>
</evidence>
<dbReference type="Proteomes" id="UP000733744">
    <property type="component" value="Unassembled WGS sequence"/>
</dbReference>
<feature type="domain" description="GGDEF" evidence="9">
    <location>
        <begin position="578"/>
        <end position="712"/>
    </location>
</feature>
<accession>A0ABY3CF80</accession>
<dbReference type="InterPro" id="IPR000160">
    <property type="entry name" value="GGDEF_dom"/>
</dbReference>
<dbReference type="SMART" id="SM00267">
    <property type="entry name" value="GGDEF"/>
    <property type="match status" value="1"/>
</dbReference>
<comment type="caution">
    <text evidence="10">The sequence shown here is derived from an EMBL/GenBank/DDBJ whole genome shotgun (WGS) entry which is preliminary data.</text>
</comment>
<evidence type="ECO:0000259" key="8">
    <source>
        <dbReference type="PROSITE" id="PS50113"/>
    </source>
</evidence>
<feature type="transmembrane region" description="Helical" evidence="6">
    <location>
        <begin position="77"/>
        <end position="95"/>
    </location>
</feature>
<comment type="subcellular location">
    <subcellularLocation>
        <location evidence="1">Cell membrane</location>
        <topology evidence="1">Multi-pass membrane protein</topology>
    </subcellularLocation>
</comment>
<sequence>MRNFYQLAMQIGVAVLYALLGLAILACCSDSGVISIVGLPAGLALPVILIGGGRYVCGIFLGALVVNVITINSLGLAVAVALGNTLEALLGALLLKRYDIFNESGLSTHNYLRLLIAGGIASVIGALFGTATLVFSGFLAGETFFRYLTYWWRGDTLGIALIAPAILVWRRAPDDWLRPNRLIEFVLLVALTFLAGQMIFSGWMSQALGDVAKAYWMFLFITWAAVRLGPQTLAVILIMTAIQGFLGAKQGTGFFAEDMAKTYLTNYWSFMMILSATGMTLATYFVARKQAEQALALKESYQRAIFNATPDAMLISDRRGIITQVNQQAELLLGYKSGELIGQSIEILVPENFRAIHPELHSKFVAAPVARPLRSGRTLQARRKDGNTFDVDISVSPIKTEQGLFFASALRDVTLNKQAEAHLRVAAIAFESKEPMVITDSGNIILQINRAFTESTGYSKEEAVGRHISLLKSGHHDTAFYEAMWDEIARYGTWQGEVWDRRKNGEIYPKWLIISVVKGDDGEITHYVGTHIDITERKAAEEQIKQLAFYDPLTQLPNRRLLQERLKHGIDVERRDGKQLALLMLDLDRFKAVNDSLGHLAGDELLQHVAARITTRLRDVDMVARLGGDEFVVLLEDIAHPEDAARVAEEIIADLSRLFSVAQGEDVQIGASIGISLYPQHGDNPELLMDHADAALYQAKDAGRGCFAYFSEDLTLAARERIA</sequence>
<dbReference type="NCBIfam" id="TIGR00254">
    <property type="entry name" value="GGDEF"/>
    <property type="match status" value="1"/>
</dbReference>
<feature type="domain" description="PAC" evidence="8">
    <location>
        <begin position="494"/>
        <end position="546"/>
    </location>
</feature>
<dbReference type="PANTHER" id="PTHR46663">
    <property type="entry name" value="DIGUANYLATE CYCLASE DGCT-RELATED"/>
    <property type="match status" value="1"/>
</dbReference>
<dbReference type="InterPro" id="IPR001610">
    <property type="entry name" value="PAC"/>
</dbReference>
<dbReference type="EMBL" id="RYFG02000016">
    <property type="protein sequence ID" value="TRX01958.1"/>
    <property type="molecule type" value="Genomic_DNA"/>
</dbReference>
<organism evidence="10 11">
    <name type="scientific">Candidatus Methylobacter oryzae</name>
    <dbReference type="NCBI Taxonomy" id="2497749"/>
    <lineage>
        <taxon>Bacteria</taxon>
        <taxon>Pseudomonadati</taxon>
        <taxon>Pseudomonadota</taxon>
        <taxon>Gammaproteobacteria</taxon>
        <taxon>Methylococcales</taxon>
        <taxon>Methylococcaceae</taxon>
        <taxon>Methylobacter</taxon>
    </lineage>
</organism>
<feature type="transmembrane region" description="Helical" evidence="6">
    <location>
        <begin position="150"/>
        <end position="170"/>
    </location>
</feature>
<dbReference type="Pfam" id="PF05231">
    <property type="entry name" value="MASE1"/>
    <property type="match status" value="1"/>
</dbReference>
<dbReference type="InterPro" id="IPR035965">
    <property type="entry name" value="PAS-like_dom_sf"/>
</dbReference>
<dbReference type="SUPFAM" id="SSF55073">
    <property type="entry name" value="Nucleotide cyclase"/>
    <property type="match status" value="1"/>
</dbReference>
<dbReference type="InterPro" id="IPR043128">
    <property type="entry name" value="Rev_trsase/Diguanyl_cyclase"/>
</dbReference>
<dbReference type="InterPro" id="IPR000700">
    <property type="entry name" value="PAS-assoc_C"/>
</dbReference>
<evidence type="ECO:0000259" key="7">
    <source>
        <dbReference type="PROSITE" id="PS50112"/>
    </source>
</evidence>
<evidence type="ECO:0000256" key="2">
    <source>
        <dbReference type="ARBA" id="ARBA00022475"/>
    </source>
</evidence>
<dbReference type="SUPFAM" id="SSF55785">
    <property type="entry name" value="PYP-like sensor domain (PAS domain)"/>
    <property type="match status" value="2"/>
</dbReference>
<dbReference type="Pfam" id="PF13426">
    <property type="entry name" value="PAS_9"/>
    <property type="match status" value="2"/>
</dbReference>
<dbReference type="PROSITE" id="PS50112">
    <property type="entry name" value="PAS"/>
    <property type="match status" value="2"/>
</dbReference>
<dbReference type="SMART" id="SM00086">
    <property type="entry name" value="PAC"/>
    <property type="match status" value="2"/>
</dbReference>
<feature type="domain" description="PAS" evidence="7">
    <location>
        <begin position="298"/>
        <end position="376"/>
    </location>
</feature>
<dbReference type="Pfam" id="PF00990">
    <property type="entry name" value="GGDEF"/>
    <property type="match status" value="1"/>
</dbReference>
<protein>
    <submittedName>
        <fullName evidence="10">Diguanylate cyclase</fullName>
    </submittedName>
</protein>
<dbReference type="InterPro" id="IPR052163">
    <property type="entry name" value="DGC-Regulatory_Protein"/>
</dbReference>
<dbReference type="Gene3D" id="3.30.70.270">
    <property type="match status" value="1"/>
</dbReference>
<keyword evidence="3 6" id="KW-0812">Transmembrane</keyword>
<evidence type="ECO:0000259" key="9">
    <source>
        <dbReference type="PROSITE" id="PS50887"/>
    </source>
</evidence>
<name>A0ABY3CF80_9GAMM</name>
<dbReference type="Gene3D" id="3.30.450.20">
    <property type="entry name" value="PAS domain"/>
    <property type="match status" value="2"/>
</dbReference>
<keyword evidence="2" id="KW-1003">Cell membrane</keyword>
<dbReference type="PROSITE" id="PS50887">
    <property type="entry name" value="GGDEF"/>
    <property type="match status" value="1"/>
</dbReference>
<proteinExistence type="predicted"/>
<dbReference type="SMART" id="SM00091">
    <property type="entry name" value="PAS"/>
    <property type="match status" value="2"/>
</dbReference>
<feature type="transmembrane region" description="Helical" evidence="6">
    <location>
        <begin position="215"/>
        <end position="246"/>
    </location>
</feature>
<feature type="transmembrane region" description="Helical" evidence="6">
    <location>
        <begin position="267"/>
        <end position="287"/>
    </location>
</feature>